<dbReference type="PANTHER" id="PTHR23519">
    <property type="entry name" value="AUTOPHAGY-RELATED PROTEIN 22"/>
    <property type="match status" value="1"/>
</dbReference>
<feature type="transmembrane region" description="Helical" evidence="6">
    <location>
        <begin position="103"/>
        <end position="121"/>
    </location>
</feature>
<evidence type="ECO:0000256" key="4">
    <source>
        <dbReference type="ARBA" id="ARBA00022989"/>
    </source>
</evidence>
<dbReference type="SUPFAM" id="SSF103473">
    <property type="entry name" value="MFS general substrate transporter"/>
    <property type="match status" value="1"/>
</dbReference>
<feature type="transmembrane region" description="Helical" evidence="6">
    <location>
        <begin position="319"/>
        <end position="337"/>
    </location>
</feature>
<feature type="transmembrane region" description="Helical" evidence="6">
    <location>
        <begin position="289"/>
        <end position="307"/>
    </location>
</feature>
<keyword evidence="5 6" id="KW-0472">Membrane</keyword>
<dbReference type="Gene3D" id="1.20.1250.20">
    <property type="entry name" value="MFS general substrate transporter like domains"/>
    <property type="match status" value="1"/>
</dbReference>
<feature type="transmembrane region" description="Helical" evidence="6">
    <location>
        <begin position="254"/>
        <end position="277"/>
    </location>
</feature>
<name>Q24U79_DESHY</name>
<feature type="transmembrane region" description="Helical" evidence="6">
    <location>
        <begin position="192"/>
        <end position="212"/>
    </location>
</feature>
<keyword evidence="3 6" id="KW-0812">Transmembrane</keyword>
<evidence type="ECO:0000256" key="6">
    <source>
        <dbReference type="SAM" id="Phobius"/>
    </source>
</evidence>
<feature type="transmembrane region" description="Helical" evidence="6">
    <location>
        <begin position="343"/>
        <end position="365"/>
    </location>
</feature>
<gene>
    <name evidence="7" type="ordered locus">DSY2624</name>
</gene>
<dbReference type="HOGENOM" id="CLU_017518_3_0_9"/>
<dbReference type="KEGG" id="dsy:DSY2624"/>
<feature type="transmembrane region" description="Helical" evidence="6">
    <location>
        <begin position="127"/>
        <end position="146"/>
    </location>
</feature>
<evidence type="ECO:0000313" key="8">
    <source>
        <dbReference type="Proteomes" id="UP000001946"/>
    </source>
</evidence>
<keyword evidence="8" id="KW-1185">Reference proteome</keyword>
<dbReference type="InterPro" id="IPR050495">
    <property type="entry name" value="ATG22/LtaA_families"/>
</dbReference>
<reference evidence="7 8" key="1">
    <citation type="journal article" date="2006" name="J. Bacteriol.">
        <title>Complete genome sequence of the dehalorespiring bacterium Desulfitobacterium hafniense Y51 and comparison with Dehalococcoides ethenogenes 195.</title>
        <authorList>
            <person name="Nonaka H."/>
            <person name="Keresztes G."/>
            <person name="Shinoda Y."/>
            <person name="Ikenaga Y."/>
            <person name="Abe M."/>
            <person name="Naito K."/>
            <person name="Inatomi K."/>
            <person name="Furukawa K."/>
            <person name="Inui M."/>
            <person name="Yukawa H."/>
        </authorList>
    </citation>
    <scope>NUCLEOTIDE SEQUENCE [LARGE SCALE GENOMIC DNA]</scope>
    <source>
        <strain evidence="7 8">Y51</strain>
    </source>
</reference>
<feature type="transmembrane region" description="Helical" evidence="6">
    <location>
        <begin position="167"/>
        <end position="186"/>
    </location>
</feature>
<feature type="transmembrane region" description="Helical" evidence="6">
    <location>
        <begin position="377"/>
        <end position="399"/>
    </location>
</feature>
<evidence type="ECO:0000256" key="2">
    <source>
        <dbReference type="ARBA" id="ARBA00022448"/>
    </source>
</evidence>
<protein>
    <recommendedName>
        <fullName evidence="9">Major facilitator superfamily (MFS) profile domain-containing protein</fullName>
    </recommendedName>
</protein>
<dbReference type="Pfam" id="PF11700">
    <property type="entry name" value="ATG22"/>
    <property type="match status" value="1"/>
</dbReference>
<dbReference type="Proteomes" id="UP000001946">
    <property type="component" value="Chromosome"/>
</dbReference>
<dbReference type="STRING" id="138119.DSY2624"/>
<feature type="transmembrane region" description="Helical" evidence="6">
    <location>
        <begin position="70"/>
        <end position="91"/>
    </location>
</feature>
<evidence type="ECO:0000256" key="3">
    <source>
        <dbReference type="ARBA" id="ARBA00022692"/>
    </source>
</evidence>
<dbReference type="InterPro" id="IPR024671">
    <property type="entry name" value="Atg22-like"/>
</dbReference>
<feature type="transmembrane region" description="Helical" evidence="6">
    <location>
        <begin position="33"/>
        <end position="55"/>
    </location>
</feature>
<dbReference type="AlphaFoldDB" id="Q24U79"/>
<evidence type="ECO:0008006" key="9">
    <source>
        <dbReference type="Google" id="ProtNLM"/>
    </source>
</evidence>
<accession>Q24U79</accession>
<evidence type="ECO:0000256" key="1">
    <source>
        <dbReference type="ARBA" id="ARBA00004127"/>
    </source>
</evidence>
<evidence type="ECO:0000313" key="7">
    <source>
        <dbReference type="EMBL" id="BAE84413.1"/>
    </source>
</evidence>
<proteinExistence type="predicted"/>
<dbReference type="PANTHER" id="PTHR23519:SF1">
    <property type="entry name" value="AUTOPHAGY-RELATED PROTEIN 22"/>
    <property type="match status" value="1"/>
</dbReference>
<dbReference type="InterPro" id="IPR036259">
    <property type="entry name" value="MFS_trans_sf"/>
</dbReference>
<keyword evidence="2" id="KW-0813">Transport</keyword>
<dbReference type="GO" id="GO:0012505">
    <property type="term" value="C:endomembrane system"/>
    <property type="evidence" value="ECO:0007669"/>
    <property type="project" value="UniProtKB-SubCell"/>
</dbReference>
<sequence>MRYNQSILLFLSDLTRTEITGEKLPMNKLERNWILYDVGNSAFVLLTSTIIPIYFKNLAAADGLSNAASTAYWGYASSISTMIIAIVGPILGTVGDVRGYKKTLFLIFMAIGAAGCLALALPVGWLAFLGLYIIGKSGFSGSLIFYDAMLSDITSEERVDRVSSHGYAWGYIGSCIPFVICLGLILTADGTGLGAAAATQLAFLITALWWILCTVPLMRSYRQVYALESGGRPVRESLSRLWHTLTHVQKHKSVFTFLIAFFLYIDGVYTIIAMATSYGKDVGISDHNLLLALLLTQVVAFPFAILFARLTKKIEATRLISASIIGYLAITLFALQLDKAWEFWLLAVCVAVFQGGIQALSRSYFARIVPKEKANEFFGIFDIFGKGAAFFGMLLMSVITQITGHSRFGVLGLAVLFGVGLWALRHHVRESKNAQEF</sequence>
<dbReference type="EMBL" id="AP008230">
    <property type="protein sequence ID" value="BAE84413.1"/>
    <property type="molecule type" value="Genomic_DNA"/>
</dbReference>
<feature type="transmembrane region" description="Helical" evidence="6">
    <location>
        <begin position="405"/>
        <end position="424"/>
    </location>
</feature>
<evidence type="ECO:0000256" key="5">
    <source>
        <dbReference type="ARBA" id="ARBA00023136"/>
    </source>
</evidence>
<dbReference type="eggNOG" id="COG2270">
    <property type="taxonomic scope" value="Bacteria"/>
</dbReference>
<comment type="subcellular location">
    <subcellularLocation>
        <location evidence="1">Endomembrane system</location>
        <topology evidence="1">Multi-pass membrane protein</topology>
    </subcellularLocation>
</comment>
<keyword evidence="4 6" id="KW-1133">Transmembrane helix</keyword>
<organism evidence="7 8">
    <name type="scientific">Desulfitobacterium hafniense (strain Y51)</name>
    <dbReference type="NCBI Taxonomy" id="138119"/>
    <lineage>
        <taxon>Bacteria</taxon>
        <taxon>Bacillati</taxon>
        <taxon>Bacillota</taxon>
        <taxon>Clostridia</taxon>
        <taxon>Eubacteriales</taxon>
        <taxon>Desulfitobacteriaceae</taxon>
        <taxon>Desulfitobacterium</taxon>
    </lineage>
</organism>